<protein>
    <submittedName>
        <fullName evidence="2">Helix-turn-helix domain-containing protein</fullName>
    </submittedName>
</protein>
<accession>A0AAP2DDR9</accession>
<dbReference type="Pfam" id="PF12728">
    <property type="entry name" value="HTH_17"/>
    <property type="match status" value="1"/>
</dbReference>
<reference evidence="2 3" key="1">
    <citation type="submission" date="2021-05" db="EMBL/GenBank/DDBJ databases">
        <title>A Polyphasic approach of four new species of the genus Ohtaekwangia: Ohtaekwangia histidinii sp. nov., Ohtaekwangia cretensis sp. nov., Ohtaekwangia indiensis sp. nov., Ohtaekwangia reichenbachii sp. nov. from diverse environment.</title>
        <authorList>
            <person name="Octaviana S."/>
        </authorList>
    </citation>
    <scope>NUCLEOTIDE SEQUENCE [LARGE SCALE GENOMIC DNA]</scope>
    <source>
        <strain evidence="2 3">PWU37</strain>
    </source>
</reference>
<keyword evidence="3" id="KW-1185">Reference proteome</keyword>
<gene>
    <name evidence="2" type="ORF">KK078_25170</name>
</gene>
<evidence type="ECO:0000313" key="2">
    <source>
        <dbReference type="EMBL" id="MBT1689878.1"/>
    </source>
</evidence>
<sequence>MQVICLEEEAFFVLIDKVLLRVKEAEERSWKWITPEQAMKLLDISSKTTLQNLRDENAIRYTQPRPKLILYDRESIEAYLSAHSNKKH</sequence>
<name>A0AAP2DDR9_9BACT</name>
<evidence type="ECO:0000313" key="3">
    <source>
        <dbReference type="Proteomes" id="UP001319180"/>
    </source>
</evidence>
<dbReference type="EMBL" id="JAHESC010000050">
    <property type="protein sequence ID" value="MBT1689878.1"/>
    <property type="molecule type" value="Genomic_DNA"/>
</dbReference>
<dbReference type="Proteomes" id="UP001319180">
    <property type="component" value="Unassembled WGS sequence"/>
</dbReference>
<dbReference type="RefSeq" id="WP_254093100.1">
    <property type="nucleotide sequence ID" value="NZ_JAHESC010000050.1"/>
</dbReference>
<organism evidence="2 3">
    <name type="scientific">Dawidia soli</name>
    <dbReference type="NCBI Taxonomy" id="2782352"/>
    <lineage>
        <taxon>Bacteria</taxon>
        <taxon>Pseudomonadati</taxon>
        <taxon>Bacteroidota</taxon>
        <taxon>Cytophagia</taxon>
        <taxon>Cytophagales</taxon>
        <taxon>Chryseotaleaceae</taxon>
        <taxon>Dawidia</taxon>
    </lineage>
</organism>
<comment type="caution">
    <text evidence="2">The sequence shown here is derived from an EMBL/GenBank/DDBJ whole genome shotgun (WGS) entry which is preliminary data.</text>
</comment>
<dbReference type="InterPro" id="IPR041657">
    <property type="entry name" value="HTH_17"/>
</dbReference>
<evidence type="ECO:0000259" key="1">
    <source>
        <dbReference type="Pfam" id="PF12728"/>
    </source>
</evidence>
<dbReference type="AlphaFoldDB" id="A0AAP2DDR9"/>
<feature type="domain" description="Helix-turn-helix" evidence="1">
    <location>
        <begin position="32"/>
        <end position="83"/>
    </location>
</feature>
<proteinExistence type="predicted"/>